<dbReference type="Gene3D" id="2.40.160.210">
    <property type="entry name" value="Acyl-CoA thioesterase, double hotdog domain"/>
    <property type="match status" value="1"/>
</dbReference>
<feature type="domain" description="Acyl-CoA thioesterase-like C-terminal" evidence="2">
    <location>
        <begin position="128"/>
        <end position="258"/>
    </location>
</feature>
<dbReference type="InterPro" id="IPR049450">
    <property type="entry name" value="ACOT8-like_C"/>
</dbReference>
<sequence length="269" mass="30285">MSAPASRFDEDIFFEPVGDGLFRGRVSENWSINQTPDGGYIMAILANAILGLSEKKTLSILTANFISRCGPGEAEVAVEKIGATRSFERWMASLSMGGKRKVQALATLSDLDSGERRYESSPPDMPPPGECVAIREIPDFTLFQNVDMRLDPDCAGWMWGKLSDQCEQRGWIRFIDNRPLDPLSLLLMADSFPPPVMAKYGMVAWVPTLELSVNIRNIPKTRWLKCVFRSRFNDSGLVDEDGELWDEEGRLAAISRQISQFRKKQRDSR</sequence>
<dbReference type="InterPro" id="IPR049449">
    <property type="entry name" value="TesB_ACOT8-like_N"/>
</dbReference>
<evidence type="ECO:0000259" key="1">
    <source>
        <dbReference type="Pfam" id="PF13622"/>
    </source>
</evidence>
<evidence type="ECO:0008006" key="4">
    <source>
        <dbReference type="Google" id="ProtNLM"/>
    </source>
</evidence>
<reference evidence="3" key="1">
    <citation type="submission" date="2019-01" db="EMBL/GenBank/DDBJ databases">
        <authorList>
            <consortium name="Genoscope - CEA"/>
            <person name="William W."/>
        </authorList>
    </citation>
    <scope>NUCLEOTIDE SEQUENCE</scope>
    <source>
        <strain evidence="3">CR-1</strain>
    </source>
</reference>
<dbReference type="EMBL" id="CAACVI010000012">
    <property type="protein sequence ID" value="VEN73712.1"/>
    <property type="molecule type" value="Genomic_DNA"/>
</dbReference>
<dbReference type="InterPro" id="IPR052389">
    <property type="entry name" value="Sec_Metab_Biosynth-Assoc"/>
</dbReference>
<feature type="domain" description="Acyl-CoA thioesterase-like N-terminal HotDog" evidence="1">
    <location>
        <begin position="27"/>
        <end position="108"/>
    </location>
</feature>
<organism evidence="3">
    <name type="scientific">uncultured Desulfobacteraceae bacterium</name>
    <dbReference type="NCBI Taxonomy" id="218296"/>
    <lineage>
        <taxon>Bacteria</taxon>
        <taxon>Pseudomonadati</taxon>
        <taxon>Thermodesulfobacteriota</taxon>
        <taxon>Desulfobacteria</taxon>
        <taxon>Desulfobacterales</taxon>
        <taxon>Desulfobacteraceae</taxon>
        <taxon>environmental samples</taxon>
    </lineage>
</organism>
<dbReference type="InterPro" id="IPR029069">
    <property type="entry name" value="HotDog_dom_sf"/>
</dbReference>
<dbReference type="InterPro" id="IPR042171">
    <property type="entry name" value="Acyl-CoA_hotdog"/>
</dbReference>
<name>A0A484HH21_9BACT</name>
<dbReference type="Pfam" id="PF13622">
    <property type="entry name" value="4HBT_3"/>
    <property type="match status" value="1"/>
</dbReference>
<dbReference type="PANTHER" id="PTHR38110:SF1">
    <property type="entry name" value="THIOESTERASE DOMAIN-CONTAINING PROTEIN"/>
    <property type="match status" value="1"/>
</dbReference>
<evidence type="ECO:0000313" key="3">
    <source>
        <dbReference type="EMBL" id="VEN73712.1"/>
    </source>
</evidence>
<dbReference type="PANTHER" id="PTHR38110">
    <property type="entry name" value="CHROMOSOME 23, WHOLE GENOME SHOTGUN SEQUENCE"/>
    <property type="match status" value="1"/>
</dbReference>
<dbReference type="AlphaFoldDB" id="A0A484HH21"/>
<gene>
    <name evidence="3" type="ORF">EPICR_20179</name>
</gene>
<protein>
    <recommendedName>
        <fullName evidence="4">Thioesterase family protein</fullName>
    </recommendedName>
</protein>
<dbReference type="SUPFAM" id="SSF54637">
    <property type="entry name" value="Thioesterase/thiol ester dehydrase-isomerase"/>
    <property type="match status" value="2"/>
</dbReference>
<dbReference type="Pfam" id="PF20789">
    <property type="entry name" value="4HBT_3C"/>
    <property type="match status" value="1"/>
</dbReference>
<evidence type="ECO:0000259" key="2">
    <source>
        <dbReference type="Pfam" id="PF20789"/>
    </source>
</evidence>
<proteinExistence type="predicted"/>
<accession>A0A484HH21</accession>